<reference evidence="3 4" key="1">
    <citation type="submission" date="2014-03" db="EMBL/GenBank/DDBJ databases">
        <title>Draft genome of the hookworm Oesophagostomum dentatum.</title>
        <authorList>
            <person name="Mitreva M."/>
        </authorList>
    </citation>
    <scope>NUCLEOTIDE SEQUENCE [LARGE SCALE GENOMIC DNA]</scope>
    <source>
        <strain evidence="3 4">OD-Hann</strain>
    </source>
</reference>
<dbReference type="Pfam" id="PF14837">
    <property type="entry name" value="INTS5_N"/>
    <property type="match status" value="1"/>
</dbReference>
<gene>
    <name evidence="3" type="ORF">OESDEN_20537</name>
</gene>
<dbReference type="EMBL" id="KN603183">
    <property type="protein sequence ID" value="KHJ79806.1"/>
    <property type="molecule type" value="Genomic_DNA"/>
</dbReference>
<keyword evidence="4" id="KW-1185">Reference proteome</keyword>
<proteinExistence type="predicted"/>
<sequence length="210" mass="22956">MDVESPASPGIESPASPTSAPVIPVVPETPEEPEHAEEEPIVDVQVASRAQAGSEHQRKAYSSPEWCEKYRKVTAIYEAFVKLTAMGDVTSVYRRAVWVTLPAMDLVTPALDAFVYIPASRKAVLGFVGLLIHENTHQWFLSKENPQCAVDFSAVENAAITLMKMVENVVSTSFLKQSVINVLSWCCTISSELSQHNTGRSTLINLPRGA</sequence>
<feature type="domain" description="Integrator complex subunit 5 N-terminal" evidence="2">
    <location>
        <begin position="103"/>
        <end position="201"/>
    </location>
</feature>
<evidence type="ECO:0000259" key="2">
    <source>
        <dbReference type="Pfam" id="PF14837"/>
    </source>
</evidence>
<accession>A0A0B1S7C8</accession>
<evidence type="ECO:0000256" key="1">
    <source>
        <dbReference type="SAM" id="MobiDB-lite"/>
    </source>
</evidence>
<dbReference type="Proteomes" id="UP000053660">
    <property type="component" value="Unassembled WGS sequence"/>
</dbReference>
<protein>
    <recommendedName>
        <fullName evidence="2">Integrator complex subunit 5 N-terminal domain-containing protein</fullName>
    </recommendedName>
</protein>
<feature type="non-terminal residue" evidence="3">
    <location>
        <position position="210"/>
    </location>
</feature>
<evidence type="ECO:0000313" key="4">
    <source>
        <dbReference type="Proteomes" id="UP000053660"/>
    </source>
</evidence>
<feature type="region of interest" description="Disordered" evidence="1">
    <location>
        <begin position="1"/>
        <end position="40"/>
    </location>
</feature>
<dbReference type="InterPro" id="IPR029445">
    <property type="entry name" value="INTS5_N"/>
</dbReference>
<name>A0A0B1S7C8_OESDE</name>
<evidence type="ECO:0000313" key="3">
    <source>
        <dbReference type="EMBL" id="KHJ79806.1"/>
    </source>
</evidence>
<feature type="compositionally biased region" description="Acidic residues" evidence="1">
    <location>
        <begin position="29"/>
        <end position="40"/>
    </location>
</feature>
<dbReference type="OrthoDB" id="5866575at2759"/>
<dbReference type="AlphaFoldDB" id="A0A0B1S7C8"/>
<organism evidence="3 4">
    <name type="scientific">Oesophagostomum dentatum</name>
    <name type="common">Nodular worm</name>
    <dbReference type="NCBI Taxonomy" id="61180"/>
    <lineage>
        <taxon>Eukaryota</taxon>
        <taxon>Metazoa</taxon>
        <taxon>Ecdysozoa</taxon>
        <taxon>Nematoda</taxon>
        <taxon>Chromadorea</taxon>
        <taxon>Rhabditida</taxon>
        <taxon>Rhabditina</taxon>
        <taxon>Rhabditomorpha</taxon>
        <taxon>Strongyloidea</taxon>
        <taxon>Strongylidae</taxon>
        <taxon>Oesophagostomum</taxon>
    </lineage>
</organism>